<reference evidence="3 4" key="1">
    <citation type="submission" date="2020-04" db="EMBL/GenBank/DDBJ databases">
        <title>Genome sequencing of novel species.</title>
        <authorList>
            <person name="Heo J."/>
            <person name="Kim S.-J."/>
            <person name="Kim J.-S."/>
            <person name="Hong S.-B."/>
            <person name="Kwon S.-W."/>
        </authorList>
    </citation>
    <scope>NUCLEOTIDE SEQUENCE [LARGE SCALE GENOMIC DNA]</scope>
    <source>
        <strain evidence="3 4">F39-2</strain>
    </source>
</reference>
<dbReference type="RefSeq" id="WP_169609546.1">
    <property type="nucleotide sequence ID" value="NZ_CP051682.1"/>
</dbReference>
<protein>
    <recommendedName>
        <fullName evidence="5">Twitching motility protein PilT</fullName>
    </recommendedName>
</protein>
<gene>
    <name evidence="3" type="ORF">HH214_16760</name>
</gene>
<feature type="domain" description="Ubiquitin Mut7-C" evidence="2">
    <location>
        <begin position="6"/>
        <end position="78"/>
    </location>
</feature>
<name>A0A7L5E287_9SPHI</name>
<dbReference type="Pfam" id="PF01927">
    <property type="entry name" value="Mut7-C"/>
    <property type="match status" value="1"/>
</dbReference>
<sequence length="248" mass="28857">MLLNVAYFHAEGSLKDLLPANASTPYVYHFTGNPAIKDAIEAMGVPHTEVDVIQVNNKFVDFSYILQHYDHVNVYPHQSIFSNQHSIAGKPPVYNGFIADVHLGTMVRSLRLLGFDVWYDQQLNETQLADLAAEHNRIILTRSLHLLKHAKVHWGYWLRSQPTEAQVMEVLNRYEMIKQLIPFKRCTVCNGLLHQVSKNEVLNLLPPKTQLHFNAFWQCEQCQRVYWKGSHYERMAQWIEKIQAETQF</sequence>
<dbReference type="Proteomes" id="UP000503278">
    <property type="component" value="Chromosome"/>
</dbReference>
<dbReference type="PANTHER" id="PTHR39081">
    <property type="entry name" value="MUT7-C DOMAIN-CONTAINING PROTEIN"/>
    <property type="match status" value="1"/>
</dbReference>
<organism evidence="3 4">
    <name type="scientific">Mucilaginibacter robiniae</name>
    <dbReference type="NCBI Taxonomy" id="2728022"/>
    <lineage>
        <taxon>Bacteria</taxon>
        <taxon>Pseudomonadati</taxon>
        <taxon>Bacteroidota</taxon>
        <taxon>Sphingobacteriia</taxon>
        <taxon>Sphingobacteriales</taxon>
        <taxon>Sphingobacteriaceae</taxon>
        <taxon>Mucilaginibacter</taxon>
    </lineage>
</organism>
<dbReference type="AlphaFoldDB" id="A0A7L5E287"/>
<evidence type="ECO:0000259" key="1">
    <source>
        <dbReference type="Pfam" id="PF01927"/>
    </source>
</evidence>
<evidence type="ECO:0008006" key="5">
    <source>
        <dbReference type="Google" id="ProtNLM"/>
    </source>
</evidence>
<accession>A0A7L5E287</accession>
<dbReference type="InterPro" id="IPR002782">
    <property type="entry name" value="Mut7-C_RNAse_dom"/>
</dbReference>
<evidence type="ECO:0000259" key="2">
    <source>
        <dbReference type="Pfam" id="PF14451"/>
    </source>
</evidence>
<dbReference type="Pfam" id="PF14451">
    <property type="entry name" value="Ub-Mut7C"/>
    <property type="match status" value="1"/>
</dbReference>
<dbReference type="EMBL" id="CP051682">
    <property type="protein sequence ID" value="QJD97402.1"/>
    <property type="molecule type" value="Genomic_DNA"/>
</dbReference>
<dbReference type="InterPro" id="IPR027798">
    <property type="entry name" value="Ub_Mut7C"/>
</dbReference>
<dbReference type="PANTHER" id="PTHR39081:SF1">
    <property type="entry name" value="MUT7-C RNASE DOMAIN-CONTAINING PROTEIN"/>
    <property type="match status" value="1"/>
</dbReference>
<keyword evidence="4" id="KW-1185">Reference proteome</keyword>
<dbReference type="KEGG" id="mrob:HH214_16760"/>
<evidence type="ECO:0000313" key="3">
    <source>
        <dbReference type="EMBL" id="QJD97402.1"/>
    </source>
</evidence>
<evidence type="ECO:0000313" key="4">
    <source>
        <dbReference type="Proteomes" id="UP000503278"/>
    </source>
</evidence>
<feature type="domain" description="Mut7-C RNAse" evidence="1">
    <location>
        <begin position="96"/>
        <end position="238"/>
    </location>
</feature>
<proteinExistence type="predicted"/>